<accession>A0A645ETX6</accession>
<comment type="caution">
    <text evidence="2">The sequence shown here is derived from an EMBL/GenBank/DDBJ whole genome shotgun (WGS) entry which is preliminary data.</text>
</comment>
<dbReference type="AlphaFoldDB" id="A0A645ETX6"/>
<dbReference type="PIRSF" id="PIRSF004923">
    <property type="entry name" value="RseC"/>
    <property type="match status" value="1"/>
</dbReference>
<keyword evidence="1" id="KW-1133">Transmembrane helix</keyword>
<reference evidence="2" key="1">
    <citation type="submission" date="2019-08" db="EMBL/GenBank/DDBJ databases">
        <authorList>
            <person name="Kucharzyk K."/>
            <person name="Murdoch R.W."/>
            <person name="Higgins S."/>
            <person name="Loffler F."/>
        </authorList>
    </citation>
    <scope>NUCLEOTIDE SEQUENCE</scope>
</reference>
<dbReference type="InterPro" id="IPR007359">
    <property type="entry name" value="SigmaE_reg_RseC_MucC"/>
</dbReference>
<dbReference type="Pfam" id="PF04246">
    <property type="entry name" value="RseC_MucC"/>
    <property type="match status" value="1"/>
</dbReference>
<gene>
    <name evidence="2" type="ORF">SDC9_152128</name>
</gene>
<keyword evidence="1" id="KW-0472">Membrane</keyword>
<keyword evidence="1" id="KW-0812">Transmembrane</keyword>
<dbReference type="EMBL" id="VSSQ01050806">
    <property type="protein sequence ID" value="MPN04880.1"/>
    <property type="molecule type" value="Genomic_DNA"/>
</dbReference>
<dbReference type="InterPro" id="IPR026268">
    <property type="entry name" value="RseC"/>
</dbReference>
<dbReference type="PANTHER" id="PTHR35867:SF1">
    <property type="entry name" value="PROTEIN RSEC"/>
    <property type="match status" value="1"/>
</dbReference>
<organism evidence="2">
    <name type="scientific">bioreactor metagenome</name>
    <dbReference type="NCBI Taxonomy" id="1076179"/>
    <lineage>
        <taxon>unclassified sequences</taxon>
        <taxon>metagenomes</taxon>
        <taxon>ecological metagenomes</taxon>
    </lineage>
</organism>
<sequence>MIPTGTITKTEGHFACVRLIRQSACQSCRACSLGQSENKEMEIRALNEANAQVGDVVELDLRGETGLKAALVTYSLPLITLFLGYVVLERVFGFLPAETTQAIAAIGCMILSFSAFWLLKLFEPRLRAAREYIPIIRTIVSP</sequence>
<feature type="transmembrane region" description="Helical" evidence="1">
    <location>
        <begin position="100"/>
        <end position="119"/>
    </location>
</feature>
<feature type="transmembrane region" description="Helical" evidence="1">
    <location>
        <begin position="69"/>
        <end position="88"/>
    </location>
</feature>
<protein>
    <recommendedName>
        <fullName evidence="3">Protein RseC</fullName>
    </recommendedName>
</protein>
<proteinExistence type="predicted"/>
<evidence type="ECO:0000256" key="1">
    <source>
        <dbReference type="SAM" id="Phobius"/>
    </source>
</evidence>
<evidence type="ECO:0008006" key="3">
    <source>
        <dbReference type="Google" id="ProtNLM"/>
    </source>
</evidence>
<dbReference type="PANTHER" id="PTHR35867">
    <property type="entry name" value="PROTEIN RSEC"/>
    <property type="match status" value="1"/>
</dbReference>
<name>A0A645ETX6_9ZZZZ</name>
<evidence type="ECO:0000313" key="2">
    <source>
        <dbReference type="EMBL" id="MPN04880.1"/>
    </source>
</evidence>